<accession>A0A226DNK5</accession>
<evidence type="ECO:0000313" key="2">
    <source>
        <dbReference type="EMBL" id="OXA46588.1"/>
    </source>
</evidence>
<evidence type="ECO:0000256" key="1">
    <source>
        <dbReference type="SAM" id="Phobius"/>
    </source>
</evidence>
<name>A0A226DNK5_FOLCA</name>
<dbReference type="AlphaFoldDB" id="A0A226DNK5"/>
<evidence type="ECO:0000313" key="3">
    <source>
        <dbReference type="Proteomes" id="UP000198287"/>
    </source>
</evidence>
<keyword evidence="1" id="KW-0812">Transmembrane</keyword>
<organism evidence="2 3">
    <name type="scientific">Folsomia candida</name>
    <name type="common">Springtail</name>
    <dbReference type="NCBI Taxonomy" id="158441"/>
    <lineage>
        <taxon>Eukaryota</taxon>
        <taxon>Metazoa</taxon>
        <taxon>Ecdysozoa</taxon>
        <taxon>Arthropoda</taxon>
        <taxon>Hexapoda</taxon>
        <taxon>Collembola</taxon>
        <taxon>Entomobryomorpha</taxon>
        <taxon>Isotomoidea</taxon>
        <taxon>Isotomidae</taxon>
        <taxon>Proisotominae</taxon>
        <taxon>Folsomia</taxon>
    </lineage>
</organism>
<comment type="caution">
    <text evidence="2">The sequence shown here is derived from an EMBL/GenBank/DDBJ whole genome shotgun (WGS) entry which is preliminary data.</text>
</comment>
<reference evidence="2 3" key="1">
    <citation type="submission" date="2015-12" db="EMBL/GenBank/DDBJ databases">
        <title>The genome of Folsomia candida.</title>
        <authorList>
            <person name="Faddeeva A."/>
            <person name="Derks M.F."/>
            <person name="Anvar Y."/>
            <person name="Smit S."/>
            <person name="Van Straalen N."/>
            <person name="Roelofs D."/>
        </authorList>
    </citation>
    <scope>NUCLEOTIDE SEQUENCE [LARGE SCALE GENOMIC DNA]</scope>
    <source>
        <strain evidence="2 3">VU population</strain>
        <tissue evidence="2">Whole body</tissue>
    </source>
</reference>
<dbReference type="EMBL" id="LNIX01000015">
    <property type="protein sequence ID" value="OXA46588.1"/>
    <property type="molecule type" value="Genomic_DNA"/>
</dbReference>
<keyword evidence="1" id="KW-1133">Transmembrane helix</keyword>
<feature type="transmembrane region" description="Helical" evidence="1">
    <location>
        <begin position="43"/>
        <end position="64"/>
    </location>
</feature>
<dbReference type="Proteomes" id="UP000198287">
    <property type="component" value="Unassembled WGS sequence"/>
</dbReference>
<protein>
    <submittedName>
        <fullName evidence="2">Uncharacterized protein</fullName>
    </submittedName>
</protein>
<gene>
    <name evidence="2" type="ORF">Fcan01_18744</name>
</gene>
<sequence>MERFDSVSPRLYPLVNKTALINLTPDDFIRPAEFGLVQSTLPILQVLLNFAAFIVWIVIVVYFWKIIYYQVDDPYATSYGSYPANFNKRSDQVKTLWEKVSHAVGIDY</sequence>
<keyword evidence="1" id="KW-0472">Membrane</keyword>
<proteinExistence type="predicted"/>
<keyword evidence="3" id="KW-1185">Reference proteome</keyword>